<protein>
    <submittedName>
        <fullName evidence="5">Response regulator containing a CheY-like receiver domain and a GGDEF domain</fullName>
    </submittedName>
</protein>
<gene>
    <name evidence="5" type="ORF">HLUCCA11_06545</name>
</gene>
<dbReference type="InterPro" id="IPR000160">
    <property type="entry name" value="GGDEF_dom"/>
</dbReference>
<dbReference type="STRING" id="1666911.HLUCCA11_06545"/>
<feature type="coiled-coil region" evidence="1">
    <location>
        <begin position="364"/>
        <end position="401"/>
    </location>
</feature>
<dbReference type="InterPro" id="IPR000700">
    <property type="entry name" value="PAS-assoc_C"/>
</dbReference>
<feature type="transmembrane region" description="Helical" evidence="2">
    <location>
        <begin position="103"/>
        <end position="126"/>
    </location>
</feature>
<dbReference type="CDD" id="cd01949">
    <property type="entry name" value="GGDEF"/>
    <property type="match status" value="1"/>
</dbReference>
<evidence type="ECO:0000313" key="5">
    <source>
        <dbReference type="EMBL" id="KPQ36519.1"/>
    </source>
</evidence>
<dbReference type="Pfam" id="PF16927">
    <property type="entry name" value="HisKA_7TM"/>
    <property type="match status" value="1"/>
</dbReference>
<dbReference type="PROSITE" id="PS50887">
    <property type="entry name" value="GGDEF"/>
    <property type="match status" value="1"/>
</dbReference>
<keyword evidence="1" id="KW-0175">Coiled coil</keyword>
<dbReference type="SUPFAM" id="SSF55073">
    <property type="entry name" value="Nucleotide cyclase"/>
    <property type="match status" value="1"/>
</dbReference>
<feature type="transmembrane region" description="Helical" evidence="2">
    <location>
        <begin position="205"/>
        <end position="227"/>
    </location>
</feature>
<dbReference type="PANTHER" id="PTHR45138">
    <property type="entry name" value="REGULATORY COMPONENTS OF SENSORY TRANSDUCTION SYSTEM"/>
    <property type="match status" value="1"/>
</dbReference>
<keyword evidence="2" id="KW-1133">Transmembrane helix</keyword>
<evidence type="ECO:0000259" key="4">
    <source>
        <dbReference type="PROSITE" id="PS50887"/>
    </source>
</evidence>
<evidence type="ECO:0000313" key="6">
    <source>
        <dbReference type="Proteomes" id="UP000050465"/>
    </source>
</evidence>
<name>A0A0P7YYV1_9CYAN</name>
<feature type="transmembrane region" description="Helical" evidence="2">
    <location>
        <begin position="146"/>
        <end position="168"/>
    </location>
</feature>
<sequence>MFLREHPHIAIFCLTAVVASCVAIIAWARRETAPATRPFTGLMMAIAAYATAAAANAATFSLWPSVVWATLEYIASNSVIALYLIFTLQFSGYQRWRQPKRRLLLWLLPVFNMLLVITNHWHHLVWTQWHVPTEAGQLVTASHGIGYFWIAACFYIYVVTGSSLVARVAINASNLYRKQAIVIIASACPPIVAGSLYVLEIVPLGFNILPLSFLFTGLIYFASLFRWRLFDLLPIARDVLIEHISDGVIVLDSQNRVIDLNLAAQRYINLGYHFNGIKHRIKHEIKATVSPLPTGMPTVSAVGEHLNQVLSHWPEIIHCCHAEGAPPVAIIERIHIPCYLEVRVSDLYHSNAQRPGRLVVIRDITEQQQAQRKLQRSNAELQAQLREIQLLRDQLKEQAIRDRLTGLFNRRYFEEAMPAELAKSARSGSPLTMVLLDIDHFKRVNDCYGHPAGDYALGVFAKTVRSHIRKSDIACRYGGEEFVIVFPNLPLNEAYKRADHIRQAFKSTLIEFEEFRFSATVSIGVGAFSGGSQSQADLLRAVDQALYQAKAKGRDRVEIASVKSLSL</sequence>
<dbReference type="InterPro" id="IPR050469">
    <property type="entry name" value="Diguanylate_Cyclase"/>
</dbReference>
<evidence type="ECO:0000256" key="1">
    <source>
        <dbReference type="SAM" id="Coils"/>
    </source>
</evidence>
<comment type="caution">
    <text evidence="5">The sequence shown here is derived from an EMBL/GenBank/DDBJ whole genome shotgun (WGS) entry which is preliminary data.</text>
</comment>
<dbReference type="InterPro" id="IPR031621">
    <property type="entry name" value="HisKA_7TM"/>
</dbReference>
<feature type="domain" description="GGDEF" evidence="4">
    <location>
        <begin position="429"/>
        <end position="562"/>
    </location>
</feature>
<dbReference type="PROSITE" id="PS50113">
    <property type="entry name" value="PAC"/>
    <property type="match status" value="1"/>
</dbReference>
<dbReference type="GO" id="GO:0005886">
    <property type="term" value="C:plasma membrane"/>
    <property type="evidence" value="ECO:0007669"/>
    <property type="project" value="TreeGrafter"/>
</dbReference>
<dbReference type="EMBL" id="LJZR01000006">
    <property type="protein sequence ID" value="KPQ36519.1"/>
    <property type="molecule type" value="Genomic_DNA"/>
</dbReference>
<evidence type="ECO:0000259" key="3">
    <source>
        <dbReference type="PROSITE" id="PS50113"/>
    </source>
</evidence>
<dbReference type="GO" id="GO:0052621">
    <property type="term" value="F:diguanylate cyclase activity"/>
    <property type="evidence" value="ECO:0007669"/>
    <property type="project" value="TreeGrafter"/>
</dbReference>
<dbReference type="InterPro" id="IPR029787">
    <property type="entry name" value="Nucleotide_cyclase"/>
</dbReference>
<accession>A0A0P7YYV1</accession>
<dbReference type="GO" id="GO:0043709">
    <property type="term" value="P:cell adhesion involved in single-species biofilm formation"/>
    <property type="evidence" value="ECO:0007669"/>
    <property type="project" value="TreeGrafter"/>
</dbReference>
<dbReference type="Gene3D" id="3.30.450.20">
    <property type="entry name" value="PAS domain"/>
    <property type="match status" value="1"/>
</dbReference>
<dbReference type="PANTHER" id="PTHR45138:SF9">
    <property type="entry name" value="DIGUANYLATE CYCLASE DGCM-RELATED"/>
    <property type="match status" value="1"/>
</dbReference>
<feature type="transmembrane region" description="Helical" evidence="2">
    <location>
        <begin position="180"/>
        <end position="199"/>
    </location>
</feature>
<dbReference type="GO" id="GO:1902201">
    <property type="term" value="P:negative regulation of bacterial-type flagellum-dependent cell motility"/>
    <property type="evidence" value="ECO:0007669"/>
    <property type="project" value="TreeGrafter"/>
</dbReference>
<dbReference type="Proteomes" id="UP000050465">
    <property type="component" value="Unassembled WGS sequence"/>
</dbReference>
<dbReference type="NCBIfam" id="TIGR00254">
    <property type="entry name" value="GGDEF"/>
    <property type="match status" value="1"/>
</dbReference>
<dbReference type="Gene3D" id="3.30.70.270">
    <property type="match status" value="1"/>
</dbReference>
<dbReference type="SMART" id="SM00267">
    <property type="entry name" value="GGDEF"/>
    <property type="match status" value="1"/>
</dbReference>
<keyword evidence="2" id="KW-0472">Membrane</keyword>
<dbReference type="InterPro" id="IPR043128">
    <property type="entry name" value="Rev_trsase/Diguanyl_cyclase"/>
</dbReference>
<dbReference type="Pfam" id="PF00990">
    <property type="entry name" value="GGDEF"/>
    <property type="match status" value="1"/>
</dbReference>
<feature type="transmembrane region" description="Helical" evidence="2">
    <location>
        <begin position="6"/>
        <end position="27"/>
    </location>
</feature>
<keyword evidence="2" id="KW-0812">Transmembrane</keyword>
<dbReference type="FunFam" id="3.30.70.270:FF:000001">
    <property type="entry name" value="Diguanylate cyclase domain protein"/>
    <property type="match status" value="1"/>
</dbReference>
<organism evidence="5 6">
    <name type="scientific">Phormidesmis priestleyi Ana</name>
    <dbReference type="NCBI Taxonomy" id="1666911"/>
    <lineage>
        <taxon>Bacteria</taxon>
        <taxon>Bacillati</taxon>
        <taxon>Cyanobacteriota</taxon>
        <taxon>Cyanophyceae</taxon>
        <taxon>Leptolyngbyales</taxon>
        <taxon>Leptolyngbyaceae</taxon>
        <taxon>Phormidesmis</taxon>
    </lineage>
</organism>
<dbReference type="AlphaFoldDB" id="A0A0P7YYV1"/>
<evidence type="ECO:0000256" key="2">
    <source>
        <dbReference type="SAM" id="Phobius"/>
    </source>
</evidence>
<reference evidence="5 6" key="1">
    <citation type="submission" date="2015-09" db="EMBL/GenBank/DDBJ databases">
        <title>Identification and resolution of microdiversity through metagenomic sequencing of parallel consortia.</title>
        <authorList>
            <person name="Nelson W.C."/>
            <person name="Romine M.F."/>
            <person name="Lindemann S.R."/>
        </authorList>
    </citation>
    <scope>NUCLEOTIDE SEQUENCE [LARGE SCALE GENOMIC DNA]</scope>
    <source>
        <strain evidence="5">Ana</strain>
    </source>
</reference>
<feature type="transmembrane region" description="Helical" evidence="2">
    <location>
        <begin position="39"/>
        <end position="61"/>
    </location>
</feature>
<feature type="domain" description="PAC" evidence="3">
    <location>
        <begin position="324"/>
        <end position="376"/>
    </location>
</feature>
<feature type="transmembrane region" description="Helical" evidence="2">
    <location>
        <begin position="73"/>
        <end position="91"/>
    </location>
</feature>
<proteinExistence type="predicted"/>
<dbReference type="PROSITE" id="PS51257">
    <property type="entry name" value="PROKAR_LIPOPROTEIN"/>
    <property type="match status" value="1"/>
</dbReference>